<dbReference type="NCBIfam" id="NF002957">
    <property type="entry name" value="PRK03619.1"/>
    <property type="match status" value="1"/>
</dbReference>
<dbReference type="SUPFAM" id="SSF52317">
    <property type="entry name" value="Class I glutamine amidotransferase-like"/>
    <property type="match status" value="1"/>
</dbReference>
<sequence length="222" mass="23214">MKAAVVVFPGSNCDRDLAVAFERAGAEVSMVWHKETALPEGVDIVGVPGGFSYGDYLRCGAIAANSPICRAVVKHAEAGGFALGVCNGFQILTETGLLPGALRRNAGLKYICRTIGLKVETTETAFTAGYAKGDVIDIPIAHHDGNYFADEDVLARLKGEDRIAFTYTDNPNGSVADIAGVLSANKRVLGMMPHPERAADSGHGGTDGTAMFSALVEQVVSA</sequence>
<comment type="catalytic activity">
    <reaction evidence="8">
        <text>L-glutamine + H2O = L-glutamate + NH4(+)</text>
        <dbReference type="Rhea" id="RHEA:15889"/>
        <dbReference type="ChEBI" id="CHEBI:15377"/>
        <dbReference type="ChEBI" id="CHEBI:28938"/>
        <dbReference type="ChEBI" id="CHEBI:29985"/>
        <dbReference type="ChEBI" id="CHEBI:58359"/>
        <dbReference type="EC" id="3.5.1.2"/>
    </reaction>
</comment>
<dbReference type="RefSeq" id="WP_072789400.1">
    <property type="nucleotide sequence ID" value="NZ_FQWM01000001.1"/>
</dbReference>
<keyword evidence="3 8" id="KW-0547">Nucleotide-binding</keyword>
<evidence type="ECO:0000256" key="1">
    <source>
        <dbReference type="ARBA" id="ARBA00022490"/>
    </source>
</evidence>
<dbReference type="EC" id="3.5.1.2" evidence="8"/>
<comment type="pathway">
    <text evidence="8">Purine metabolism; IMP biosynthesis via de novo pathway; 5-amino-1-(5-phospho-D-ribosyl)imidazole from N(2)-formyl-N(1)-(5-phospho-D-ribosyl)glycinamide: step 1/2.</text>
</comment>
<evidence type="ECO:0000256" key="5">
    <source>
        <dbReference type="ARBA" id="ARBA00022801"/>
    </source>
</evidence>
<accession>A0A1M5IBC2</accession>
<dbReference type="STRING" id="870908.SAMN04488044_0270"/>
<name>A0A1M5IBC2_9RHOB</name>
<keyword evidence="6 8" id="KW-0067">ATP-binding</keyword>
<keyword evidence="2 8" id="KW-0436">Ligase</keyword>
<evidence type="ECO:0000256" key="6">
    <source>
        <dbReference type="ARBA" id="ARBA00022840"/>
    </source>
</evidence>
<keyword evidence="5 8" id="KW-0378">Hydrolase</keyword>
<dbReference type="InterPro" id="IPR029062">
    <property type="entry name" value="Class_I_gatase-like"/>
</dbReference>
<dbReference type="PROSITE" id="PS51273">
    <property type="entry name" value="GATASE_TYPE_1"/>
    <property type="match status" value="1"/>
</dbReference>
<proteinExistence type="inferred from homology"/>
<evidence type="ECO:0000256" key="4">
    <source>
        <dbReference type="ARBA" id="ARBA00022755"/>
    </source>
</evidence>
<dbReference type="Proteomes" id="UP000184211">
    <property type="component" value="Unassembled WGS sequence"/>
</dbReference>
<dbReference type="PANTHER" id="PTHR47552:SF1">
    <property type="entry name" value="PHOSPHORIBOSYLFORMYLGLYCINAMIDINE SYNTHASE SUBUNIT PURQ"/>
    <property type="match status" value="1"/>
</dbReference>
<dbReference type="GO" id="GO:0004359">
    <property type="term" value="F:glutaminase activity"/>
    <property type="evidence" value="ECO:0007669"/>
    <property type="project" value="UniProtKB-EC"/>
</dbReference>
<comment type="subunit">
    <text evidence="8">Part of the FGAM synthase complex composed of 1 PurL, 1 PurQ and 2 PurS subunits.</text>
</comment>
<evidence type="ECO:0000256" key="3">
    <source>
        <dbReference type="ARBA" id="ARBA00022741"/>
    </source>
</evidence>
<reference evidence="10" key="1">
    <citation type="submission" date="2016-11" db="EMBL/GenBank/DDBJ databases">
        <authorList>
            <person name="Varghese N."/>
            <person name="Submissions S."/>
        </authorList>
    </citation>
    <scope>NUCLEOTIDE SEQUENCE [LARGE SCALE GENOMIC DNA]</scope>
    <source>
        <strain evidence="10">DSM 28223</strain>
    </source>
</reference>
<comment type="catalytic activity">
    <reaction evidence="8">
        <text>N(2)-formyl-N(1)-(5-phospho-beta-D-ribosyl)glycinamide + L-glutamine + ATP + H2O = 2-formamido-N(1)-(5-O-phospho-beta-D-ribosyl)acetamidine + L-glutamate + ADP + phosphate + H(+)</text>
        <dbReference type="Rhea" id="RHEA:17129"/>
        <dbReference type="ChEBI" id="CHEBI:15377"/>
        <dbReference type="ChEBI" id="CHEBI:15378"/>
        <dbReference type="ChEBI" id="CHEBI:29985"/>
        <dbReference type="ChEBI" id="CHEBI:30616"/>
        <dbReference type="ChEBI" id="CHEBI:43474"/>
        <dbReference type="ChEBI" id="CHEBI:58359"/>
        <dbReference type="ChEBI" id="CHEBI:147286"/>
        <dbReference type="ChEBI" id="CHEBI:147287"/>
        <dbReference type="ChEBI" id="CHEBI:456216"/>
        <dbReference type="EC" id="6.3.5.3"/>
    </reaction>
</comment>
<dbReference type="InterPro" id="IPR010075">
    <property type="entry name" value="PRibForGlyAmidine_synth_PurQ"/>
</dbReference>
<dbReference type="EMBL" id="FQWM01000001">
    <property type="protein sequence ID" value="SHG25552.1"/>
    <property type="molecule type" value="Genomic_DNA"/>
</dbReference>
<dbReference type="GO" id="GO:0006189">
    <property type="term" value="P:'de novo' IMP biosynthetic process"/>
    <property type="evidence" value="ECO:0007669"/>
    <property type="project" value="UniProtKB-UniRule"/>
</dbReference>
<evidence type="ECO:0000256" key="7">
    <source>
        <dbReference type="ARBA" id="ARBA00022962"/>
    </source>
</evidence>
<dbReference type="CDD" id="cd01740">
    <property type="entry name" value="GATase1_FGAR_AT"/>
    <property type="match status" value="1"/>
</dbReference>
<dbReference type="OrthoDB" id="9804441at2"/>
<dbReference type="PANTHER" id="PTHR47552">
    <property type="entry name" value="PHOSPHORIBOSYLFORMYLGLYCINAMIDINE SYNTHASE SUBUNIT PURQ"/>
    <property type="match status" value="1"/>
</dbReference>
<dbReference type="EC" id="6.3.5.3" evidence="8"/>
<dbReference type="HAMAP" id="MF_00421">
    <property type="entry name" value="PurQ"/>
    <property type="match status" value="1"/>
</dbReference>
<gene>
    <name evidence="8" type="primary">purQ</name>
    <name evidence="9" type="ORF">SAMN04488044_0270</name>
</gene>
<dbReference type="GO" id="GO:0004642">
    <property type="term" value="F:phosphoribosylformylglycinamidine synthase activity"/>
    <property type="evidence" value="ECO:0007669"/>
    <property type="project" value="UniProtKB-UniRule"/>
</dbReference>
<feature type="active site" evidence="8">
    <location>
        <position position="194"/>
    </location>
</feature>
<dbReference type="Gene3D" id="3.40.50.880">
    <property type="match status" value="1"/>
</dbReference>
<evidence type="ECO:0000256" key="8">
    <source>
        <dbReference type="HAMAP-Rule" id="MF_00421"/>
    </source>
</evidence>
<organism evidence="9 10">
    <name type="scientific">Cognatishimia maritima</name>
    <dbReference type="NCBI Taxonomy" id="870908"/>
    <lineage>
        <taxon>Bacteria</taxon>
        <taxon>Pseudomonadati</taxon>
        <taxon>Pseudomonadota</taxon>
        <taxon>Alphaproteobacteria</taxon>
        <taxon>Rhodobacterales</taxon>
        <taxon>Paracoccaceae</taxon>
        <taxon>Cognatishimia</taxon>
    </lineage>
</organism>
<evidence type="ECO:0000313" key="9">
    <source>
        <dbReference type="EMBL" id="SHG25552.1"/>
    </source>
</evidence>
<dbReference type="UniPathway" id="UPA00074">
    <property type="reaction ID" value="UER00128"/>
</dbReference>
<dbReference type="NCBIfam" id="TIGR01737">
    <property type="entry name" value="FGAM_synth_I"/>
    <property type="match status" value="1"/>
</dbReference>
<keyword evidence="7 8" id="KW-0315">Glutamine amidotransferase</keyword>
<keyword evidence="4 8" id="KW-0658">Purine biosynthesis</keyword>
<dbReference type="AlphaFoldDB" id="A0A1M5IBC2"/>
<dbReference type="GO" id="GO:0005524">
    <property type="term" value="F:ATP binding"/>
    <property type="evidence" value="ECO:0007669"/>
    <property type="project" value="UniProtKB-KW"/>
</dbReference>
<evidence type="ECO:0000313" key="10">
    <source>
        <dbReference type="Proteomes" id="UP000184211"/>
    </source>
</evidence>
<dbReference type="SMART" id="SM01211">
    <property type="entry name" value="GATase_5"/>
    <property type="match status" value="1"/>
</dbReference>
<keyword evidence="1 8" id="KW-0963">Cytoplasm</keyword>
<feature type="active site" description="Nucleophile" evidence="8">
    <location>
        <position position="86"/>
    </location>
</feature>
<protein>
    <recommendedName>
        <fullName evidence="8">Phosphoribosylformylglycinamidine synthase subunit PurQ</fullName>
        <shortName evidence="8">FGAM synthase</shortName>
        <ecNumber evidence="8">6.3.5.3</ecNumber>
    </recommendedName>
    <alternativeName>
        <fullName evidence="8">Formylglycinamide ribonucleotide amidotransferase subunit I</fullName>
        <shortName evidence="8">FGAR amidotransferase I</shortName>
        <shortName evidence="8">FGAR-AT I</shortName>
    </alternativeName>
    <alternativeName>
        <fullName evidence="8">Glutaminase PurQ</fullName>
        <ecNumber evidence="8">3.5.1.2</ecNumber>
    </alternativeName>
    <alternativeName>
        <fullName evidence="8">Phosphoribosylformylglycinamidine synthase subunit I</fullName>
    </alternativeName>
</protein>
<keyword evidence="10" id="KW-1185">Reference proteome</keyword>
<feature type="active site" evidence="8">
    <location>
        <position position="196"/>
    </location>
</feature>
<dbReference type="Pfam" id="PF13507">
    <property type="entry name" value="GATase_5"/>
    <property type="match status" value="1"/>
</dbReference>
<comment type="function">
    <text evidence="8">Part of the phosphoribosylformylglycinamidine synthase complex involved in the purines biosynthetic pathway. Catalyzes the ATP-dependent conversion of formylglycinamide ribonucleotide (FGAR) and glutamine to yield formylglycinamidine ribonucleotide (FGAM) and glutamate. The FGAM synthase complex is composed of three subunits. PurQ produces an ammonia molecule by converting glutamine to glutamate. PurL transfers the ammonia molecule to FGAR to form FGAM in an ATP-dependent manner. PurS interacts with PurQ and PurL and is thought to assist in the transfer of the ammonia molecule from PurQ to PurL.</text>
</comment>
<evidence type="ECO:0000256" key="2">
    <source>
        <dbReference type="ARBA" id="ARBA00022598"/>
    </source>
</evidence>
<dbReference type="GO" id="GO:0005737">
    <property type="term" value="C:cytoplasm"/>
    <property type="evidence" value="ECO:0007669"/>
    <property type="project" value="UniProtKB-SubCell"/>
</dbReference>
<comment type="subcellular location">
    <subcellularLocation>
        <location evidence="8">Cytoplasm</location>
    </subcellularLocation>
</comment>
<dbReference type="PIRSF" id="PIRSF001586">
    <property type="entry name" value="FGAM_synth_I"/>
    <property type="match status" value="1"/>
</dbReference>